<evidence type="ECO:0000313" key="3">
    <source>
        <dbReference type="EMBL" id="KAK7998953.1"/>
    </source>
</evidence>
<keyword evidence="2" id="KW-1133">Transmembrane helix</keyword>
<gene>
    <name evidence="3" type="ORF">PG991_014628</name>
</gene>
<reference evidence="3 4" key="1">
    <citation type="submission" date="2023-01" db="EMBL/GenBank/DDBJ databases">
        <title>Analysis of 21 Apiospora genomes using comparative genomics revels a genus with tremendous synthesis potential of carbohydrate active enzymes and secondary metabolites.</title>
        <authorList>
            <person name="Sorensen T."/>
        </authorList>
    </citation>
    <scope>NUCLEOTIDE SEQUENCE [LARGE SCALE GENOMIC DNA]</scope>
    <source>
        <strain evidence="3 4">CBS 20057</strain>
    </source>
</reference>
<comment type="caution">
    <text evidence="3">The sequence shown here is derived from an EMBL/GenBank/DDBJ whole genome shotgun (WGS) entry which is preliminary data.</text>
</comment>
<feature type="region of interest" description="Disordered" evidence="1">
    <location>
        <begin position="395"/>
        <end position="422"/>
    </location>
</feature>
<feature type="compositionally biased region" description="Polar residues" evidence="1">
    <location>
        <begin position="405"/>
        <end position="422"/>
    </location>
</feature>
<evidence type="ECO:0000256" key="1">
    <source>
        <dbReference type="SAM" id="MobiDB-lite"/>
    </source>
</evidence>
<proteinExistence type="predicted"/>
<evidence type="ECO:0000313" key="4">
    <source>
        <dbReference type="Proteomes" id="UP001396898"/>
    </source>
</evidence>
<name>A0ABR1R418_9PEZI</name>
<feature type="transmembrane region" description="Helical" evidence="2">
    <location>
        <begin position="308"/>
        <end position="333"/>
    </location>
</feature>
<dbReference type="EMBL" id="JAQQWI010000019">
    <property type="protein sequence ID" value="KAK7998953.1"/>
    <property type="molecule type" value="Genomic_DNA"/>
</dbReference>
<sequence>MAPSLRTIKLDQWQAKSLLVSGINDPDIYFQDTPLVQASLPFNGSGSVQLSNAGSIFMPNLTRATELSITNTTTQFENLKKIEENFDIALCEMDRWGSMPVITPNLTDVADVRIKDATHWGSLLGPQWEPGDQASELAVLRSIVIGPSSLYDPVAAHGNRRSFLYHQPARVRGDFNITGNINVSMFRFRTLTEVRRLFIMDNPGSWLLLDFPRLSTATSIYINGMLDTTMDPSLFPNLTHANEMIVEPWNAEFDCSQLVRLRNIRVIESLSCNGTHGTNQIETKTNGTANDTDSGAGPLEFNGITTPVAAGVGIGAGLGVLILAALVCLVLFYRRKARALTATTEGEGPPRMTKAGEPDCAALDGNQIVEGNNTCLPHQMEGAEVVEASGVQIPAEAEAERGHNRTTGNPGQERSTTPAELA</sequence>
<keyword evidence="4" id="KW-1185">Reference proteome</keyword>
<protein>
    <recommendedName>
        <fullName evidence="5">Peptidase A1 domain-containing protein</fullName>
    </recommendedName>
</protein>
<keyword evidence="2" id="KW-0812">Transmembrane</keyword>
<dbReference type="Proteomes" id="UP001396898">
    <property type="component" value="Unassembled WGS sequence"/>
</dbReference>
<accession>A0ABR1R418</accession>
<organism evidence="3 4">
    <name type="scientific">Apiospora marii</name>
    <dbReference type="NCBI Taxonomy" id="335849"/>
    <lineage>
        <taxon>Eukaryota</taxon>
        <taxon>Fungi</taxon>
        <taxon>Dikarya</taxon>
        <taxon>Ascomycota</taxon>
        <taxon>Pezizomycotina</taxon>
        <taxon>Sordariomycetes</taxon>
        <taxon>Xylariomycetidae</taxon>
        <taxon>Amphisphaeriales</taxon>
        <taxon>Apiosporaceae</taxon>
        <taxon>Apiospora</taxon>
    </lineage>
</organism>
<evidence type="ECO:0000256" key="2">
    <source>
        <dbReference type="SAM" id="Phobius"/>
    </source>
</evidence>
<evidence type="ECO:0008006" key="5">
    <source>
        <dbReference type="Google" id="ProtNLM"/>
    </source>
</evidence>
<keyword evidence="2" id="KW-0472">Membrane</keyword>